<proteinExistence type="predicted"/>
<dbReference type="Proteomes" id="UP000324222">
    <property type="component" value="Unassembled WGS sequence"/>
</dbReference>
<keyword evidence="2" id="KW-1185">Reference proteome</keyword>
<evidence type="ECO:0000313" key="1">
    <source>
        <dbReference type="EMBL" id="MPC60410.1"/>
    </source>
</evidence>
<comment type="caution">
    <text evidence="1">The sequence shown here is derived from an EMBL/GenBank/DDBJ whole genome shotgun (WGS) entry which is preliminary data.</text>
</comment>
<reference evidence="1 2" key="1">
    <citation type="submission" date="2019-05" db="EMBL/GenBank/DDBJ databases">
        <title>Another draft genome of Portunus trituberculatus and its Hox gene families provides insights of decapod evolution.</title>
        <authorList>
            <person name="Jeong J.-H."/>
            <person name="Song I."/>
            <person name="Kim S."/>
            <person name="Choi T."/>
            <person name="Kim D."/>
            <person name="Ryu S."/>
            <person name="Kim W."/>
        </authorList>
    </citation>
    <scope>NUCLEOTIDE SEQUENCE [LARGE SCALE GENOMIC DNA]</scope>
    <source>
        <tissue evidence="1">Muscle</tissue>
    </source>
</reference>
<organism evidence="1 2">
    <name type="scientific">Portunus trituberculatus</name>
    <name type="common">Swimming crab</name>
    <name type="synonym">Neptunus trituberculatus</name>
    <dbReference type="NCBI Taxonomy" id="210409"/>
    <lineage>
        <taxon>Eukaryota</taxon>
        <taxon>Metazoa</taxon>
        <taxon>Ecdysozoa</taxon>
        <taxon>Arthropoda</taxon>
        <taxon>Crustacea</taxon>
        <taxon>Multicrustacea</taxon>
        <taxon>Malacostraca</taxon>
        <taxon>Eumalacostraca</taxon>
        <taxon>Eucarida</taxon>
        <taxon>Decapoda</taxon>
        <taxon>Pleocyemata</taxon>
        <taxon>Brachyura</taxon>
        <taxon>Eubrachyura</taxon>
        <taxon>Portunoidea</taxon>
        <taxon>Portunidae</taxon>
        <taxon>Portuninae</taxon>
        <taxon>Portunus</taxon>
    </lineage>
</organism>
<name>A0A5B7GJH1_PORTR</name>
<sequence length="87" mass="9925">MEYARFQEAWKRDRGRATTRVLDGQSWLVDEGPKPVGNNDFWPSLFTRPSPPPVPGDIPPCRESVEGEIWKPISEEDVKMALWATKA</sequence>
<accession>A0A5B7GJH1</accession>
<dbReference type="AlphaFoldDB" id="A0A5B7GJH1"/>
<protein>
    <submittedName>
        <fullName evidence="1">Uncharacterized protein</fullName>
    </submittedName>
</protein>
<dbReference type="EMBL" id="VSRR010017494">
    <property type="protein sequence ID" value="MPC60410.1"/>
    <property type="molecule type" value="Genomic_DNA"/>
</dbReference>
<gene>
    <name evidence="1" type="ORF">E2C01_054454</name>
</gene>
<evidence type="ECO:0000313" key="2">
    <source>
        <dbReference type="Proteomes" id="UP000324222"/>
    </source>
</evidence>